<evidence type="ECO:0000313" key="1">
    <source>
        <dbReference type="EMBL" id="CAG8950755.1"/>
    </source>
</evidence>
<comment type="caution">
    <text evidence="1">The sequence shown here is derived from an EMBL/GenBank/DDBJ whole genome shotgun (WGS) entry which is preliminary data.</text>
</comment>
<dbReference type="AlphaFoldDB" id="A0A9N9KMW9"/>
<keyword evidence="2" id="KW-1185">Reference proteome</keyword>
<name>A0A9N9KMW9_9HELO</name>
<gene>
    <name evidence="1" type="ORF">HYFRA_00002968</name>
</gene>
<evidence type="ECO:0000313" key="2">
    <source>
        <dbReference type="Proteomes" id="UP000696280"/>
    </source>
</evidence>
<protein>
    <submittedName>
        <fullName evidence="1">Uncharacterized protein</fullName>
    </submittedName>
</protein>
<dbReference type="EMBL" id="CAJVRL010000038">
    <property type="protein sequence ID" value="CAG8950755.1"/>
    <property type="molecule type" value="Genomic_DNA"/>
</dbReference>
<dbReference type="Proteomes" id="UP000696280">
    <property type="component" value="Unassembled WGS sequence"/>
</dbReference>
<reference evidence="1" key="1">
    <citation type="submission" date="2021-07" db="EMBL/GenBank/DDBJ databases">
        <authorList>
            <person name="Durling M."/>
        </authorList>
    </citation>
    <scope>NUCLEOTIDE SEQUENCE</scope>
</reference>
<organism evidence="1 2">
    <name type="scientific">Hymenoscyphus fraxineus</name>
    <dbReference type="NCBI Taxonomy" id="746836"/>
    <lineage>
        <taxon>Eukaryota</taxon>
        <taxon>Fungi</taxon>
        <taxon>Dikarya</taxon>
        <taxon>Ascomycota</taxon>
        <taxon>Pezizomycotina</taxon>
        <taxon>Leotiomycetes</taxon>
        <taxon>Helotiales</taxon>
        <taxon>Helotiaceae</taxon>
        <taxon>Hymenoscyphus</taxon>
    </lineage>
</organism>
<sequence>MAQSTLPAPLEKWLRKRGRGTTCEANLAQYEHIIATIKNGTFEPLLQKPDVMHDQKLVAEAVMARTQTLQISREHLFPCRKILFVTARENTASEAAIRECIPDRYATNTDTFKALRVALIAISQDCQYKSMKVMRRWVLAIIKKVEAKSKPGFFRIITTKQRRALFGAIFDRHPIWITSKLKERESTVVNFGAIWALETEQTVKLRHFYRSMFVDNMDHVYHYRVFAGDYKKVVFRSWKLWAKQDKITRMNLGHAFDLPIVPCGVMQEGKRGDGGLC</sequence>
<accession>A0A9N9KMW9</accession>
<proteinExistence type="predicted"/>